<feature type="transmembrane region" description="Helical" evidence="2">
    <location>
        <begin position="20"/>
        <end position="41"/>
    </location>
</feature>
<dbReference type="AlphaFoldDB" id="A0A9P6JJK8"/>
<reference evidence="3" key="1">
    <citation type="submission" date="2020-11" db="EMBL/GenBank/DDBJ databases">
        <authorList>
            <consortium name="DOE Joint Genome Institute"/>
            <person name="Ahrendt S."/>
            <person name="Riley R."/>
            <person name="Andreopoulos W."/>
            <person name="Labutti K."/>
            <person name="Pangilinan J."/>
            <person name="Ruiz-Duenas F.J."/>
            <person name="Barrasa J.M."/>
            <person name="Sanchez-Garcia M."/>
            <person name="Camarero S."/>
            <person name="Miyauchi S."/>
            <person name="Serrano A."/>
            <person name="Linde D."/>
            <person name="Babiker R."/>
            <person name="Drula E."/>
            <person name="Ayuso-Fernandez I."/>
            <person name="Pacheco R."/>
            <person name="Padilla G."/>
            <person name="Ferreira P."/>
            <person name="Barriuso J."/>
            <person name="Kellner H."/>
            <person name="Castanera R."/>
            <person name="Alfaro M."/>
            <person name="Ramirez L."/>
            <person name="Pisabarro A.G."/>
            <person name="Kuo A."/>
            <person name="Tritt A."/>
            <person name="Lipzen A."/>
            <person name="He G."/>
            <person name="Yan M."/>
            <person name="Ng V."/>
            <person name="Cullen D."/>
            <person name="Martin F."/>
            <person name="Rosso M.-N."/>
            <person name="Henrissat B."/>
            <person name="Hibbett D."/>
            <person name="Martinez A.T."/>
            <person name="Grigoriev I.V."/>
        </authorList>
    </citation>
    <scope>NUCLEOTIDE SEQUENCE</scope>
    <source>
        <strain evidence="3">CBS 506.95</strain>
    </source>
</reference>
<keyword evidence="4" id="KW-1185">Reference proteome</keyword>
<dbReference type="EMBL" id="MU157919">
    <property type="protein sequence ID" value="KAF9523381.1"/>
    <property type="molecule type" value="Genomic_DNA"/>
</dbReference>
<keyword evidence="2" id="KW-0472">Membrane</keyword>
<feature type="compositionally biased region" description="Low complexity" evidence="1">
    <location>
        <begin position="131"/>
        <end position="175"/>
    </location>
</feature>
<organism evidence="3 4">
    <name type="scientific">Crepidotus variabilis</name>
    <dbReference type="NCBI Taxonomy" id="179855"/>
    <lineage>
        <taxon>Eukaryota</taxon>
        <taxon>Fungi</taxon>
        <taxon>Dikarya</taxon>
        <taxon>Basidiomycota</taxon>
        <taxon>Agaricomycotina</taxon>
        <taxon>Agaricomycetes</taxon>
        <taxon>Agaricomycetidae</taxon>
        <taxon>Agaricales</taxon>
        <taxon>Agaricineae</taxon>
        <taxon>Crepidotaceae</taxon>
        <taxon>Crepidotus</taxon>
    </lineage>
</organism>
<dbReference type="Proteomes" id="UP000807306">
    <property type="component" value="Unassembled WGS sequence"/>
</dbReference>
<gene>
    <name evidence="3" type="ORF">CPB83DRAFT_863001</name>
</gene>
<sequence>PLLFDPVSYSQLDTLFSKLKMARIMIAAGLVALLVPVYAGIIPRHLPSGLDTNDIPPACVDTCQSLVNSVQQGCVDDVTCFCSATFVTSLRPCVQCSYDAVPSPFDGTPDQYIQQYSSTCAAAGLPVDGGAASSGSASATGSATASGGTSTSASGSQTATASASTGTTPGTGTASKPASSGASLSNGTTSKSTATTSASGSSGTSGSGSASGSSTSGSSQSGATSITQNMFSILTAVSIIASLL</sequence>
<feature type="compositionally biased region" description="Polar residues" evidence="1">
    <location>
        <begin position="176"/>
        <end position="186"/>
    </location>
</feature>
<evidence type="ECO:0000256" key="2">
    <source>
        <dbReference type="SAM" id="Phobius"/>
    </source>
</evidence>
<feature type="compositionally biased region" description="Low complexity" evidence="1">
    <location>
        <begin position="187"/>
        <end position="223"/>
    </location>
</feature>
<evidence type="ECO:0000313" key="3">
    <source>
        <dbReference type="EMBL" id="KAF9523381.1"/>
    </source>
</evidence>
<accession>A0A9P6JJK8</accession>
<evidence type="ECO:0008006" key="5">
    <source>
        <dbReference type="Google" id="ProtNLM"/>
    </source>
</evidence>
<comment type="caution">
    <text evidence="3">The sequence shown here is derived from an EMBL/GenBank/DDBJ whole genome shotgun (WGS) entry which is preliminary data.</text>
</comment>
<keyword evidence="2" id="KW-0812">Transmembrane</keyword>
<feature type="non-terminal residue" evidence="3">
    <location>
        <position position="1"/>
    </location>
</feature>
<evidence type="ECO:0000313" key="4">
    <source>
        <dbReference type="Proteomes" id="UP000807306"/>
    </source>
</evidence>
<keyword evidence="2" id="KW-1133">Transmembrane helix</keyword>
<feature type="region of interest" description="Disordered" evidence="1">
    <location>
        <begin position="131"/>
        <end position="223"/>
    </location>
</feature>
<evidence type="ECO:0000256" key="1">
    <source>
        <dbReference type="SAM" id="MobiDB-lite"/>
    </source>
</evidence>
<proteinExistence type="predicted"/>
<name>A0A9P6JJK8_9AGAR</name>
<protein>
    <recommendedName>
        <fullName evidence="5">Extracellular membrane protein CFEM domain-containing protein</fullName>
    </recommendedName>
</protein>